<dbReference type="EMBL" id="CAJVPM010005043">
    <property type="protein sequence ID" value="CAG8519783.1"/>
    <property type="molecule type" value="Genomic_DNA"/>
</dbReference>
<dbReference type="Proteomes" id="UP000789860">
    <property type="component" value="Unassembled WGS sequence"/>
</dbReference>
<gene>
    <name evidence="1" type="ORF">SCALOS_LOCUS4020</name>
</gene>
<proteinExistence type="predicted"/>
<reference evidence="1" key="1">
    <citation type="submission" date="2021-06" db="EMBL/GenBank/DDBJ databases">
        <authorList>
            <person name="Kallberg Y."/>
            <person name="Tangrot J."/>
            <person name="Rosling A."/>
        </authorList>
    </citation>
    <scope>NUCLEOTIDE SEQUENCE</scope>
    <source>
        <strain evidence="1">AU212A</strain>
    </source>
</reference>
<evidence type="ECO:0000313" key="2">
    <source>
        <dbReference type="Proteomes" id="UP000789860"/>
    </source>
</evidence>
<accession>A0ACA9LAI4</accession>
<name>A0ACA9LAI4_9GLOM</name>
<organism evidence="1 2">
    <name type="scientific">Scutellospora calospora</name>
    <dbReference type="NCBI Taxonomy" id="85575"/>
    <lineage>
        <taxon>Eukaryota</taxon>
        <taxon>Fungi</taxon>
        <taxon>Fungi incertae sedis</taxon>
        <taxon>Mucoromycota</taxon>
        <taxon>Glomeromycotina</taxon>
        <taxon>Glomeromycetes</taxon>
        <taxon>Diversisporales</taxon>
        <taxon>Gigasporaceae</taxon>
        <taxon>Scutellospora</taxon>
    </lineage>
</organism>
<evidence type="ECO:0000313" key="1">
    <source>
        <dbReference type="EMBL" id="CAG8519783.1"/>
    </source>
</evidence>
<keyword evidence="2" id="KW-1185">Reference proteome</keyword>
<comment type="caution">
    <text evidence="1">The sequence shown here is derived from an EMBL/GenBank/DDBJ whole genome shotgun (WGS) entry which is preliminary data.</text>
</comment>
<protein>
    <submittedName>
        <fullName evidence="1">2144_t:CDS:1</fullName>
    </submittedName>
</protein>
<sequence>MFDTAATAFSYHGSNAQNSKGFFSNITIPSALTTQFLSSSLVRFPLSGYFSQRENTSQNISSPDTTNLISPTVPQQPTHNTTSRQETNQNQHPLQKNSLSLTISTSEVDNVGNLITTRENPSIPVITTNNNNRRNSMANVPASSSSAVTHPHRRKKSSNKLNRKKIDQSIAFSAFAVEEDHQGNPDCALDLYFLGLEHMFDALPIHADQSRKDALVTKLRDFMDRAGLTDEFIESINSSNRQISSSTSESNKSEGPGISQHIIQAAITSAIAIKQSPIPDAISATINYTMNKIKTIDETYGLQDKAWEISRTGINLALEIDQQYNVHEKVGNALFIGLAAAMKAGIAYKDSPSYRDLKKMQVNYDIIGDDITLDITDDC</sequence>